<dbReference type="InterPro" id="IPR000160">
    <property type="entry name" value="GGDEF_dom"/>
</dbReference>
<dbReference type="InterPro" id="IPR043128">
    <property type="entry name" value="Rev_trsase/Diguanyl_cyclase"/>
</dbReference>
<feature type="domain" description="PAS" evidence="1">
    <location>
        <begin position="292"/>
        <end position="367"/>
    </location>
</feature>
<dbReference type="Pfam" id="PF13426">
    <property type="entry name" value="PAS_9"/>
    <property type="match status" value="1"/>
</dbReference>
<organism evidence="5 6">
    <name type="scientific">Pseudomonas maioricensis</name>
    <dbReference type="NCBI Taxonomy" id="1766623"/>
    <lineage>
        <taxon>Bacteria</taxon>
        <taxon>Pseudomonadati</taxon>
        <taxon>Pseudomonadota</taxon>
        <taxon>Gammaproteobacteria</taxon>
        <taxon>Pseudomonadales</taxon>
        <taxon>Pseudomonadaceae</taxon>
        <taxon>Pseudomonas</taxon>
    </lineage>
</organism>
<dbReference type="PROSITE" id="PS50887">
    <property type="entry name" value="GGDEF"/>
    <property type="match status" value="1"/>
</dbReference>
<protein>
    <submittedName>
        <fullName evidence="5">Diguanylate cyclase</fullName>
    </submittedName>
</protein>
<dbReference type="EMBL" id="LOHG01000009">
    <property type="protein sequence ID" value="MCI8210928.1"/>
    <property type="molecule type" value="Genomic_DNA"/>
</dbReference>
<dbReference type="InterPro" id="IPR035965">
    <property type="entry name" value="PAS-like_dom_sf"/>
</dbReference>
<feature type="domain" description="CHASE" evidence="2">
    <location>
        <begin position="89"/>
        <end position="179"/>
    </location>
</feature>
<feature type="domain" description="EAL" evidence="3">
    <location>
        <begin position="594"/>
        <end position="848"/>
    </location>
</feature>
<gene>
    <name evidence="5" type="ORF">AUC61_15445</name>
</gene>
<dbReference type="PROSITE" id="PS50883">
    <property type="entry name" value="EAL"/>
    <property type="match status" value="1"/>
</dbReference>
<dbReference type="InterPro" id="IPR006189">
    <property type="entry name" value="CHASE_dom"/>
</dbReference>
<dbReference type="Pfam" id="PF00563">
    <property type="entry name" value="EAL"/>
    <property type="match status" value="1"/>
</dbReference>
<dbReference type="CDD" id="cd01949">
    <property type="entry name" value="GGDEF"/>
    <property type="match status" value="1"/>
</dbReference>
<evidence type="ECO:0000313" key="5">
    <source>
        <dbReference type="EMBL" id="MCI8210928.1"/>
    </source>
</evidence>
<dbReference type="SUPFAM" id="SSF55785">
    <property type="entry name" value="PYP-like sensor domain (PAS domain)"/>
    <property type="match status" value="1"/>
</dbReference>
<feature type="domain" description="GGDEF" evidence="4">
    <location>
        <begin position="452"/>
        <end position="585"/>
    </location>
</feature>
<dbReference type="NCBIfam" id="TIGR00229">
    <property type="entry name" value="sensory_box"/>
    <property type="match status" value="1"/>
</dbReference>
<dbReference type="CDD" id="cd01948">
    <property type="entry name" value="EAL"/>
    <property type="match status" value="1"/>
</dbReference>
<dbReference type="Proteomes" id="UP001320513">
    <property type="component" value="Unassembled WGS sequence"/>
</dbReference>
<keyword evidence="6" id="KW-1185">Reference proteome</keyword>
<dbReference type="PROSITE" id="PS50839">
    <property type="entry name" value="CHASE"/>
    <property type="match status" value="1"/>
</dbReference>
<evidence type="ECO:0000259" key="2">
    <source>
        <dbReference type="PROSITE" id="PS50839"/>
    </source>
</evidence>
<sequence>MGAVLSYGLGALDNARSRDSERDGVTLQLSSLGTRLAERVRFAFSGTEGIAQLISIDGSISPQHFRRMAQSAIEAVPYIRHIVIAPGDVIQDTYPLAGNEGIIGLNYSTRPEQFPLIVKARLSGAALLAGPVTLYQGGRELIYRRPVFLSARHEHDAYWGLVSVVAGTDALLKAGGIEEEEGLKVALRGQDGHGAEGGMIYGDAALFQSDPVLVEVSIPGGTWQLAAQPKAGWAKVTIIDSSLFLLAISTSLLLSIFILQASLNHRLIRRRNSELRDEIAERENISSSLVQSEDRFRTLFERSPDPIWIRGQDGRINLGNSAGLRALGFEGPAFPSVTVADISPQFQPDGQSSADKAAALRAEVEREGSLRFEWDHKRVDGSVFPTEVTLCTMQLAHEQVTYAIVRDITARKEAERGLERLAHFDSVTGLPNRVLFHKQLNQGIEQAKRQNNCMAVLMLDLDGFKMVNDSLGHPMGDLLLQHATRRFVDAVRFGDVVARLGGDEFGFILDGLECEADAVPVVGMILRSLQEPFDLEGTAALVTASIGVTMYPANGATAQALLTQADTAMYAAKEGGRNDFCFYQPHMTTLIQARVALEAALRQALERNEFEVWYQSKLDLKSGRVEGAEALIRWRSPTLGLVSPADFIPLAERTGLIVSIGQWVLEHVCRQARRWRDSGVFTRHVAINVAVLQIERGNFVEDVRLALQRHDLPPQALEIEVTESLIMNRQELAHTVLSQLRSMGLTVAVDDFGTGYSSLAYLKDLPIDNLKIDRTFVSGLPHDKAYVAITQAVIELGHALGFTVTAEGIETPEQLAFLRNAGCDTGQGYLISRPMPVDEFEEWLGVPIPT</sequence>
<dbReference type="SMART" id="SM01079">
    <property type="entry name" value="CHASE"/>
    <property type="match status" value="1"/>
</dbReference>
<evidence type="ECO:0000259" key="3">
    <source>
        <dbReference type="PROSITE" id="PS50883"/>
    </source>
</evidence>
<dbReference type="Gene3D" id="3.30.450.20">
    <property type="entry name" value="PAS domain"/>
    <property type="match status" value="1"/>
</dbReference>
<accession>A0ABS9ZK32</accession>
<dbReference type="InterPro" id="IPR000014">
    <property type="entry name" value="PAS"/>
</dbReference>
<dbReference type="PANTHER" id="PTHR44757:SF2">
    <property type="entry name" value="BIOFILM ARCHITECTURE MAINTENANCE PROTEIN MBAA"/>
    <property type="match status" value="1"/>
</dbReference>
<dbReference type="InterPro" id="IPR052155">
    <property type="entry name" value="Biofilm_reg_signaling"/>
</dbReference>
<dbReference type="Pfam" id="PF03924">
    <property type="entry name" value="CHASE"/>
    <property type="match status" value="1"/>
</dbReference>
<dbReference type="SMART" id="SM00052">
    <property type="entry name" value="EAL"/>
    <property type="match status" value="1"/>
</dbReference>
<dbReference type="SUPFAM" id="SSF141868">
    <property type="entry name" value="EAL domain-like"/>
    <property type="match status" value="1"/>
</dbReference>
<reference evidence="5 6" key="1">
    <citation type="submission" date="2015-12" db="EMBL/GenBank/DDBJ databases">
        <title>Phylogenomics in the description of a new species in the Pseudomonas syringae group.</title>
        <authorList>
            <person name="Busquets A."/>
            <person name="Gomila M."/>
            <person name="Beiki F."/>
            <person name="Rahimian H."/>
            <person name="Mulet M."/>
            <person name="Sanchez D."/>
            <person name="Garcia-Valdes E."/>
            <person name="Lalucat J."/>
        </authorList>
    </citation>
    <scope>NUCLEOTIDE SEQUENCE [LARGE SCALE GENOMIC DNA]</scope>
    <source>
        <strain evidence="5 6">S25</strain>
    </source>
</reference>
<dbReference type="InterPro" id="IPR029787">
    <property type="entry name" value="Nucleotide_cyclase"/>
</dbReference>
<comment type="caution">
    <text evidence="5">The sequence shown here is derived from an EMBL/GenBank/DDBJ whole genome shotgun (WGS) entry which is preliminary data.</text>
</comment>
<dbReference type="SMART" id="SM00267">
    <property type="entry name" value="GGDEF"/>
    <property type="match status" value="1"/>
</dbReference>
<dbReference type="Gene3D" id="3.30.70.270">
    <property type="match status" value="1"/>
</dbReference>
<dbReference type="InterPro" id="IPR035919">
    <property type="entry name" value="EAL_sf"/>
</dbReference>
<dbReference type="NCBIfam" id="TIGR00254">
    <property type="entry name" value="GGDEF"/>
    <property type="match status" value="1"/>
</dbReference>
<name>A0ABS9ZK32_9PSED</name>
<evidence type="ECO:0000259" key="4">
    <source>
        <dbReference type="PROSITE" id="PS50887"/>
    </source>
</evidence>
<dbReference type="PANTHER" id="PTHR44757">
    <property type="entry name" value="DIGUANYLATE CYCLASE DGCP"/>
    <property type="match status" value="1"/>
</dbReference>
<dbReference type="Gene3D" id="3.20.20.450">
    <property type="entry name" value="EAL domain"/>
    <property type="match status" value="1"/>
</dbReference>
<proteinExistence type="predicted"/>
<evidence type="ECO:0000313" key="6">
    <source>
        <dbReference type="Proteomes" id="UP001320513"/>
    </source>
</evidence>
<dbReference type="SUPFAM" id="SSF55073">
    <property type="entry name" value="Nucleotide cyclase"/>
    <property type="match status" value="1"/>
</dbReference>
<dbReference type="PROSITE" id="PS50112">
    <property type="entry name" value="PAS"/>
    <property type="match status" value="1"/>
</dbReference>
<evidence type="ECO:0000259" key="1">
    <source>
        <dbReference type="PROSITE" id="PS50112"/>
    </source>
</evidence>
<dbReference type="InterPro" id="IPR001633">
    <property type="entry name" value="EAL_dom"/>
</dbReference>
<dbReference type="Pfam" id="PF00990">
    <property type="entry name" value="GGDEF"/>
    <property type="match status" value="1"/>
</dbReference>